<dbReference type="Gene3D" id="1.20.120.440">
    <property type="entry name" value="YppE-like"/>
    <property type="match status" value="1"/>
</dbReference>
<proteinExistence type="predicted"/>
<dbReference type="InterPro" id="IPR014913">
    <property type="entry name" value="YppE-like"/>
</dbReference>
<dbReference type="eggNOG" id="ENOG5032RKZ">
    <property type="taxonomic scope" value="Bacteria"/>
</dbReference>
<evidence type="ECO:0000313" key="1">
    <source>
        <dbReference type="EMBL" id="PWZ74435.1"/>
    </source>
</evidence>
<name>A0A1B1P0S9_STAPS</name>
<dbReference type="Proteomes" id="UP000246800">
    <property type="component" value="Unassembled WGS sequence"/>
</dbReference>
<protein>
    <submittedName>
        <fullName evidence="1">DUF1798 domain-containing protein</fullName>
    </submittedName>
</protein>
<dbReference type="InterPro" id="IPR023351">
    <property type="entry name" value="YppE-like_sf"/>
</dbReference>
<dbReference type="Pfam" id="PF08807">
    <property type="entry name" value="DUF1798"/>
    <property type="match status" value="1"/>
</dbReference>
<dbReference type="EMBL" id="QEIT01000037">
    <property type="protein sequence ID" value="PWZ74435.1"/>
    <property type="molecule type" value="Genomic_DNA"/>
</dbReference>
<organism evidence="1 2">
    <name type="scientific">Staphylococcus pseudintermedius</name>
    <dbReference type="NCBI Taxonomy" id="283734"/>
    <lineage>
        <taxon>Bacteria</taxon>
        <taxon>Bacillati</taxon>
        <taxon>Bacillota</taxon>
        <taxon>Bacilli</taxon>
        <taxon>Bacillales</taxon>
        <taxon>Staphylococcaceae</taxon>
        <taxon>Staphylococcus</taxon>
        <taxon>Staphylococcus intermedius group</taxon>
    </lineage>
</organism>
<dbReference type="AlphaFoldDB" id="A0A1B1P0S9"/>
<evidence type="ECO:0000313" key="2">
    <source>
        <dbReference type="Proteomes" id="UP000246800"/>
    </source>
</evidence>
<comment type="caution">
    <text evidence="1">The sequence shown here is derived from an EMBL/GenBank/DDBJ whole genome shotgun (WGS) entry which is preliminary data.</text>
</comment>
<accession>A0A1B1P0S9</accession>
<reference evidence="1 2" key="1">
    <citation type="journal article" date="2018" name="Vet. Microbiol.">
        <title>Clonal diversity and geographic distribution of methicillin-resistant Staphylococcus pseudintermedius from Australian animals: Discovery of novel sequence types.</title>
        <authorList>
            <person name="Worthing K.A."/>
            <person name="Abraham S."/>
            <person name="Coombs G.W."/>
            <person name="Pang S."/>
            <person name="Saputra S."/>
            <person name="Jordan D."/>
            <person name="Trott D.J."/>
            <person name="Norris J.M."/>
        </authorList>
    </citation>
    <scope>NUCLEOTIDE SEQUENCE [LARGE SCALE GENOMIC DNA]</scope>
    <source>
        <strain evidence="1 2">ST525 1</strain>
    </source>
</reference>
<gene>
    <name evidence="1" type="ORF">DD902_08310</name>
</gene>
<dbReference type="RefSeq" id="WP_020219608.1">
    <property type="nucleotide sequence ID" value="NZ_BAAFHR010000001.1"/>
</dbReference>
<dbReference type="SUPFAM" id="SSF140415">
    <property type="entry name" value="YppE-like"/>
    <property type="match status" value="1"/>
</dbReference>
<sequence>MQIVIQQLIQDLATISQRFKAARAGRQYDFYKEVQPFVQQVDAHLQSLQHYQDTISKQKYFNAQKLQRMSSLMSEITVACHQSRTSKKLFLDQFKAVQHDLNYLSQMERDGHV</sequence>